<evidence type="ECO:0000313" key="2">
    <source>
        <dbReference type="Proteomes" id="UP000002704"/>
    </source>
</evidence>
<dbReference type="KEGG" id="pfo:Pfl01_2978"/>
<dbReference type="EMBL" id="CP000094">
    <property type="protein sequence ID" value="ABA74719.1"/>
    <property type="molecule type" value="Genomic_DNA"/>
</dbReference>
<evidence type="ECO:0000313" key="1">
    <source>
        <dbReference type="EMBL" id="ABA74719.1"/>
    </source>
</evidence>
<reference evidence="1 2" key="1">
    <citation type="journal article" date="2009" name="Genome Biol.">
        <title>Genomic and genetic analyses of diversity and plant interactions of Pseudomonas fluorescens.</title>
        <authorList>
            <person name="Silby M.W."/>
            <person name="Cerdeno-Tarraga A.M."/>
            <person name="Vernikos G.S."/>
            <person name="Giddens S.R."/>
            <person name="Jackson R.W."/>
            <person name="Preston G.M."/>
            <person name="Zhang X.X."/>
            <person name="Moon C.D."/>
            <person name="Gehrig S.M."/>
            <person name="Godfrey S.A."/>
            <person name="Knight C.G."/>
            <person name="Malone J.G."/>
            <person name="Robinson Z."/>
            <person name="Spiers A.J."/>
            <person name="Harris S."/>
            <person name="Challis G.L."/>
            <person name="Yaxley A.M."/>
            <person name="Harris D."/>
            <person name="Seeger K."/>
            <person name="Murphy L."/>
            <person name="Rutter S."/>
            <person name="Squares R."/>
            <person name="Quail M.A."/>
            <person name="Saunders E."/>
            <person name="Mavromatis K."/>
            <person name="Brettin T.S."/>
            <person name="Bentley S.D."/>
            <person name="Hothersall J."/>
            <person name="Stephens E."/>
            <person name="Thomas C.M."/>
            <person name="Parkhill J."/>
            <person name="Levy S.B."/>
            <person name="Rainey P.B."/>
            <person name="Thomson N.R."/>
        </authorList>
    </citation>
    <scope>NUCLEOTIDE SEQUENCE [LARGE SCALE GENOMIC DNA]</scope>
    <source>
        <strain evidence="1 2">Pf0-1</strain>
    </source>
</reference>
<accession>Q3KBY6</accession>
<dbReference type="AlphaFoldDB" id="Q3KBY6"/>
<proteinExistence type="predicted"/>
<protein>
    <submittedName>
        <fullName evidence="1">Uncharacterized protein</fullName>
    </submittedName>
</protein>
<sequence length="40" mass="4526">MCLVFTAANTGLNDDYLARALKAYKLSTPVAFYWLLCVRL</sequence>
<name>Q3KBY6_PSEPF</name>
<dbReference type="Proteomes" id="UP000002704">
    <property type="component" value="Chromosome"/>
</dbReference>
<organism evidence="1 2">
    <name type="scientific">Pseudomonas fluorescens (strain Pf0-1)</name>
    <dbReference type="NCBI Taxonomy" id="205922"/>
    <lineage>
        <taxon>Bacteria</taxon>
        <taxon>Pseudomonadati</taxon>
        <taxon>Pseudomonadota</taxon>
        <taxon>Gammaproteobacteria</taxon>
        <taxon>Pseudomonadales</taxon>
        <taxon>Pseudomonadaceae</taxon>
        <taxon>Pseudomonas</taxon>
    </lineage>
</organism>
<dbReference type="HOGENOM" id="CLU_3295208_0_0_6"/>
<gene>
    <name evidence="1" type="ordered locus">Pfl01_2978</name>
</gene>